<protein>
    <submittedName>
        <fullName evidence="2">Phenol hydroxylase component</fullName>
    </submittedName>
</protein>
<dbReference type="EMBL" id="AJ564846">
    <property type="protein sequence ID" value="CAD92311.1"/>
    <property type="molecule type" value="Genomic_DNA"/>
</dbReference>
<reference evidence="2" key="1">
    <citation type="journal article" date="2003" name="Curr. Microbiol.">
        <title>Genetic organization of genes encoding phenol hydroxylase, benzoate 1,2-dioxygenase alpha subunit and its regulatory proteins in Acinetobacter calcoaceticus PHEA-2.</title>
        <authorList>
            <person name="Xu Y."/>
            <person name="Chen M."/>
            <person name="Zhang W."/>
            <person name="Lin M."/>
        </authorList>
    </citation>
    <scope>NUCLEOTIDE SEQUENCE</scope>
    <source>
        <strain evidence="2">PHEA-2</strain>
    </source>
</reference>
<sequence>MEYSMTQPQVEALTKYIRVTGDLNAEFIEFDFAIHDPSLFVELVLPKHAFKDFCKTNQVVEMTQEQQAFNDAQEEKWRYGTEATLVGTQRNSNDQDDQM</sequence>
<evidence type="ECO:0000313" key="2">
    <source>
        <dbReference type="EMBL" id="CAD92311.1"/>
    </source>
</evidence>
<dbReference type="InterPro" id="IPR010353">
    <property type="entry name" value="DmpK"/>
</dbReference>
<evidence type="ECO:0000313" key="1">
    <source>
        <dbReference type="EMBL" id="ABS81292.1"/>
    </source>
</evidence>
<dbReference type="Pfam" id="PF06099">
    <property type="entry name" value="Phenol_hyd_sub"/>
    <property type="match status" value="1"/>
</dbReference>
<dbReference type="EMBL" id="EF489909">
    <property type="protein sequence ID" value="ABS81292.1"/>
    <property type="molecule type" value="Genomic_DNA"/>
</dbReference>
<dbReference type="AlphaFoldDB" id="Q7WTJ7"/>
<gene>
    <name evidence="2" type="primary">mphK</name>
</gene>
<organism evidence="2">
    <name type="scientific">Acinetobacter calcoaceticus</name>
    <dbReference type="NCBI Taxonomy" id="471"/>
    <lineage>
        <taxon>Bacteria</taxon>
        <taxon>Pseudomonadati</taxon>
        <taxon>Pseudomonadota</taxon>
        <taxon>Gammaproteobacteria</taxon>
        <taxon>Moraxellales</taxon>
        <taxon>Moraxellaceae</taxon>
        <taxon>Acinetobacter</taxon>
        <taxon>Acinetobacter calcoaceticus/baumannii complex</taxon>
    </lineage>
</organism>
<proteinExistence type="predicted"/>
<name>Q7WTJ7_ACICA</name>
<reference evidence="1" key="2">
    <citation type="journal article" date="2008" name="Curr. Microbiol.">
        <title>Genes involved in the benzoate catabolic pathway in Acinetobacter calcoaceticus PHEA-2.</title>
        <authorList>
            <person name="Zhan Y."/>
            <person name="Yu H."/>
            <person name="Yan Y."/>
            <person name="Chen M."/>
            <person name="Lu W."/>
            <person name="Li S."/>
            <person name="Peng Z."/>
            <person name="Zhang W."/>
            <person name="Ping S."/>
            <person name="Wang J."/>
            <person name="Lin M."/>
        </authorList>
    </citation>
    <scope>NUCLEOTIDE SEQUENCE</scope>
    <source>
        <strain evidence="1">PHEA-2</strain>
    </source>
</reference>
<dbReference type="PIRSF" id="PIRSF000039">
    <property type="entry name" value="Phenol_monooxy_K"/>
    <property type="match status" value="1"/>
</dbReference>
<accession>Q7WTJ7</accession>